<protein>
    <submittedName>
        <fullName evidence="2">Uncharacterized protein</fullName>
    </submittedName>
</protein>
<feature type="compositionally biased region" description="Basic residues" evidence="1">
    <location>
        <begin position="47"/>
        <end position="61"/>
    </location>
</feature>
<name>B4FM59_MAIZE</name>
<feature type="compositionally biased region" description="Basic residues" evidence="1">
    <location>
        <begin position="104"/>
        <end position="116"/>
    </location>
</feature>
<feature type="region of interest" description="Disordered" evidence="1">
    <location>
        <begin position="104"/>
        <end position="127"/>
    </location>
</feature>
<evidence type="ECO:0000256" key="1">
    <source>
        <dbReference type="SAM" id="MobiDB-lite"/>
    </source>
</evidence>
<organism evidence="2">
    <name type="scientific">Zea mays</name>
    <name type="common">Maize</name>
    <dbReference type="NCBI Taxonomy" id="4577"/>
    <lineage>
        <taxon>Eukaryota</taxon>
        <taxon>Viridiplantae</taxon>
        <taxon>Streptophyta</taxon>
        <taxon>Embryophyta</taxon>
        <taxon>Tracheophyta</taxon>
        <taxon>Spermatophyta</taxon>
        <taxon>Magnoliopsida</taxon>
        <taxon>Liliopsida</taxon>
        <taxon>Poales</taxon>
        <taxon>Poaceae</taxon>
        <taxon>PACMAD clade</taxon>
        <taxon>Panicoideae</taxon>
        <taxon>Andropogonodae</taxon>
        <taxon>Andropogoneae</taxon>
        <taxon>Tripsacinae</taxon>
        <taxon>Zea</taxon>
    </lineage>
</organism>
<dbReference type="Gene3D" id="3.40.140.10">
    <property type="entry name" value="Cytidine Deaminase, domain 2"/>
    <property type="match status" value="1"/>
</dbReference>
<dbReference type="AlphaFoldDB" id="B4FM59"/>
<proteinExistence type="evidence at transcript level"/>
<reference evidence="2" key="1">
    <citation type="journal article" date="2009" name="PLoS Genet.">
        <title>Sequencing, mapping, and analysis of 27,455 maize full-length cDNAs.</title>
        <authorList>
            <person name="Soderlund C."/>
            <person name="Descour A."/>
            <person name="Kudrna D."/>
            <person name="Bomhoff M."/>
            <person name="Boyd L."/>
            <person name="Currie J."/>
            <person name="Angelova A."/>
            <person name="Collura K."/>
            <person name="Wissotski M."/>
            <person name="Ashley E."/>
            <person name="Morrow D."/>
            <person name="Fernandes J."/>
            <person name="Walbot V."/>
            <person name="Yu Y."/>
        </authorList>
    </citation>
    <scope>NUCLEOTIDE SEQUENCE</scope>
    <source>
        <strain evidence="2">B73</strain>
    </source>
</reference>
<feature type="region of interest" description="Disordered" evidence="1">
    <location>
        <begin position="27"/>
        <end position="80"/>
    </location>
</feature>
<sequence>MKQTTLSIFTTPLRTYCRRPHLVRFCLPRPRRPHPSHRASSSTSRPSHCRVRPLPHRRNPRGLRPGSRERDPLSSLPQSPLPFMDWDLKTPVSWDLPDLEQAAHLHRTSSSPHHRAPPSPHTSTAPLPQTELKYQEHSKLWHSRQVLFRGIEDNPQVKKIRCISIPRQHGTHQMVTLPEHLPEHEFLMIFNPWDGCIHSQMKIHSYRRSNITCQDSGEQQTMGW</sequence>
<accession>B4FM59</accession>
<dbReference type="EMBL" id="BT038197">
    <property type="protein sequence ID" value="ACF83202.1"/>
    <property type="molecule type" value="mRNA"/>
</dbReference>
<evidence type="ECO:0000313" key="2">
    <source>
        <dbReference type="EMBL" id="ACF83202.1"/>
    </source>
</evidence>